<reference evidence="2" key="1">
    <citation type="submission" date="2021-05" db="EMBL/GenBank/DDBJ databases">
        <authorList>
            <person name="Alioto T."/>
            <person name="Alioto T."/>
            <person name="Gomez Garrido J."/>
        </authorList>
    </citation>
    <scope>NUCLEOTIDE SEQUENCE</scope>
</reference>
<feature type="region of interest" description="Disordered" evidence="1">
    <location>
        <begin position="97"/>
        <end position="119"/>
    </location>
</feature>
<evidence type="ECO:0000313" key="2">
    <source>
        <dbReference type="EMBL" id="CAG6454568.1"/>
    </source>
</evidence>
<protein>
    <submittedName>
        <fullName evidence="2">(northern house mosquito) hypothetical protein</fullName>
    </submittedName>
</protein>
<dbReference type="EMBL" id="HBUE01026613">
    <property type="protein sequence ID" value="CAG6454568.1"/>
    <property type="molecule type" value="Transcribed_RNA"/>
</dbReference>
<sequence length="132" mass="14537">MGATMEEVTPGAIQEDLEVITVAWEVITVEDLDAQGLAVIHLIPREELEVIRELELVDTLEGKARTDLRNSDNLVELGPSVDQESVVRSGEDLSVSLAPSLTRQSKPTRKSRKNPSKIDCCTTPTRVYPLVI</sequence>
<accession>A0A8D8ACM9</accession>
<feature type="compositionally biased region" description="Basic residues" evidence="1">
    <location>
        <begin position="106"/>
        <end position="115"/>
    </location>
</feature>
<name>A0A8D8ACM9_CULPI</name>
<proteinExistence type="predicted"/>
<organism evidence="2">
    <name type="scientific">Culex pipiens</name>
    <name type="common">House mosquito</name>
    <dbReference type="NCBI Taxonomy" id="7175"/>
    <lineage>
        <taxon>Eukaryota</taxon>
        <taxon>Metazoa</taxon>
        <taxon>Ecdysozoa</taxon>
        <taxon>Arthropoda</taxon>
        <taxon>Hexapoda</taxon>
        <taxon>Insecta</taxon>
        <taxon>Pterygota</taxon>
        <taxon>Neoptera</taxon>
        <taxon>Endopterygota</taxon>
        <taxon>Diptera</taxon>
        <taxon>Nematocera</taxon>
        <taxon>Culicoidea</taxon>
        <taxon>Culicidae</taxon>
        <taxon>Culicinae</taxon>
        <taxon>Culicini</taxon>
        <taxon>Culex</taxon>
        <taxon>Culex</taxon>
    </lineage>
</organism>
<dbReference type="AlphaFoldDB" id="A0A8D8ACM9"/>
<evidence type="ECO:0000256" key="1">
    <source>
        <dbReference type="SAM" id="MobiDB-lite"/>
    </source>
</evidence>